<gene>
    <name evidence="2" type="ordered locus">AMED_8867</name>
</gene>
<feature type="transmembrane region" description="Helical" evidence="1">
    <location>
        <begin position="58"/>
        <end position="76"/>
    </location>
</feature>
<dbReference type="GeneID" id="92876466"/>
<organism evidence="2 3">
    <name type="scientific">Amycolatopsis mediterranei (strain U-32)</name>
    <dbReference type="NCBI Taxonomy" id="749927"/>
    <lineage>
        <taxon>Bacteria</taxon>
        <taxon>Bacillati</taxon>
        <taxon>Actinomycetota</taxon>
        <taxon>Actinomycetes</taxon>
        <taxon>Pseudonocardiales</taxon>
        <taxon>Pseudonocardiaceae</taxon>
        <taxon>Amycolatopsis</taxon>
    </lineage>
</organism>
<sequence length="240" mass="25976">MTTTSAPAPVTPGRGWVGALYRQRRWLWLVAAVPAVVTALLIMVVLPPDQTLDNVGDWAFKLCPFVFAVLTVSLFPRGKFGPALIVFAVFGYMSYLDTELVMRVQQFAREAPTNDDAFQPVYQFELFVTTFIVLFALLAYRLGGGRTANVLKVGVASILVVISGVNDLTFWALNDVWSAGTKPAELKWASHMIVFLGGPPSVPAAVAFMAVHLVLAAVVVALPVGRWVTVRVRGSQPAAS</sequence>
<feature type="transmembrane region" description="Helical" evidence="1">
    <location>
        <begin position="202"/>
        <end position="224"/>
    </location>
</feature>
<name>A0A0H3DK48_AMYMU</name>
<keyword evidence="1" id="KW-0472">Membrane</keyword>
<keyword evidence="1" id="KW-0812">Transmembrane</keyword>
<keyword evidence="1" id="KW-1133">Transmembrane helix</keyword>
<feature type="transmembrane region" description="Helical" evidence="1">
    <location>
        <begin position="122"/>
        <end position="143"/>
    </location>
</feature>
<evidence type="ECO:0000256" key="1">
    <source>
        <dbReference type="SAM" id="Phobius"/>
    </source>
</evidence>
<dbReference type="RefSeq" id="WP_013230582.1">
    <property type="nucleotide sequence ID" value="NC_014318.1"/>
</dbReference>
<evidence type="ECO:0000313" key="3">
    <source>
        <dbReference type="Proteomes" id="UP000000328"/>
    </source>
</evidence>
<reference evidence="2 3" key="1">
    <citation type="journal article" date="2010" name="Cell Res.">
        <title>Complete genome sequence of the rifamycin SV-producing Amycolatopsis mediterranei U32 revealed its genetic characteristics in phylogeny and metabolism.</title>
        <authorList>
            <person name="Zhao W."/>
            <person name="Zhong Y."/>
            <person name="Yuan H."/>
            <person name="Wang J."/>
            <person name="Zheng H."/>
            <person name="Wang Y."/>
            <person name="Cen X."/>
            <person name="Xu F."/>
            <person name="Bai J."/>
            <person name="Han X."/>
            <person name="Lu G."/>
            <person name="Zhu Y."/>
            <person name="Shao Z."/>
            <person name="Yan H."/>
            <person name="Li C."/>
            <person name="Peng N."/>
            <person name="Zhang Z."/>
            <person name="Zhang Y."/>
            <person name="Lin W."/>
            <person name="Fan Y."/>
            <person name="Qin Z."/>
            <person name="Hu Y."/>
            <person name="Zhu B."/>
            <person name="Wang S."/>
            <person name="Ding X."/>
            <person name="Zhao G.P."/>
        </authorList>
    </citation>
    <scope>NUCLEOTIDE SEQUENCE [LARGE SCALE GENOMIC DNA]</scope>
    <source>
        <strain evidence="3">U-32</strain>
    </source>
</reference>
<dbReference type="PATRIC" id="fig|749927.5.peg.9207"/>
<evidence type="ECO:0000313" key="2">
    <source>
        <dbReference type="EMBL" id="ADJ50558.1"/>
    </source>
</evidence>
<accession>A0A0H3DK48</accession>
<dbReference type="KEGG" id="amd:AMED_8867"/>
<feature type="transmembrane region" description="Helical" evidence="1">
    <location>
        <begin position="150"/>
        <end position="173"/>
    </location>
</feature>
<feature type="transmembrane region" description="Helical" evidence="1">
    <location>
        <begin position="83"/>
        <end position="102"/>
    </location>
</feature>
<dbReference type="EMBL" id="CP002000">
    <property type="protein sequence ID" value="ADJ50558.1"/>
    <property type="molecule type" value="Genomic_DNA"/>
</dbReference>
<protein>
    <submittedName>
        <fullName evidence="2">Uncharacterized protein</fullName>
    </submittedName>
</protein>
<proteinExistence type="predicted"/>
<dbReference type="OrthoDB" id="3611084at2"/>
<feature type="transmembrane region" description="Helical" evidence="1">
    <location>
        <begin position="26"/>
        <end position="46"/>
    </location>
</feature>
<dbReference type="Proteomes" id="UP000000328">
    <property type="component" value="Chromosome"/>
</dbReference>
<dbReference type="AlphaFoldDB" id="A0A0H3DK48"/>
<dbReference type="eggNOG" id="ENOG5032UXI">
    <property type="taxonomic scope" value="Bacteria"/>
</dbReference>
<dbReference type="HOGENOM" id="CLU_1128410_0_0_11"/>